<gene>
    <name evidence="1" type="ORF">BpHYR1_029598</name>
</gene>
<organism evidence="1 2">
    <name type="scientific">Brachionus plicatilis</name>
    <name type="common">Marine rotifer</name>
    <name type="synonym">Brachionus muelleri</name>
    <dbReference type="NCBI Taxonomy" id="10195"/>
    <lineage>
        <taxon>Eukaryota</taxon>
        <taxon>Metazoa</taxon>
        <taxon>Spiralia</taxon>
        <taxon>Gnathifera</taxon>
        <taxon>Rotifera</taxon>
        <taxon>Eurotatoria</taxon>
        <taxon>Monogononta</taxon>
        <taxon>Pseudotrocha</taxon>
        <taxon>Ploima</taxon>
        <taxon>Brachionidae</taxon>
        <taxon>Brachionus</taxon>
    </lineage>
</organism>
<proteinExistence type="predicted"/>
<keyword evidence="2" id="KW-1185">Reference proteome</keyword>
<dbReference type="AlphaFoldDB" id="A0A3M7SKE4"/>
<dbReference type="Proteomes" id="UP000276133">
    <property type="component" value="Unassembled WGS sequence"/>
</dbReference>
<reference evidence="1 2" key="1">
    <citation type="journal article" date="2018" name="Sci. Rep.">
        <title>Genomic signatures of local adaptation to the degree of environmental predictability in rotifers.</title>
        <authorList>
            <person name="Franch-Gras L."/>
            <person name="Hahn C."/>
            <person name="Garcia-Roger E.M."/>
            <person name="Carmona M.J."/>
            <person name="Serra M."/>
            <person name="Gomez A."/>
        </authorList>
    </citation>
    <scope>NUCLEOTIDE SEQUENCE [LARGE SCALE GENOMIC DNA]</scope>
    <source>
        <strain evidence="1">HYR1</strain>
    </source>
</reference>
<accession>A0A3M7SKE4</accession>
<protein>
    <submittedName>
        <fullName evidence="1">Uncharacterized protein</fullName>
    </submittedName>
</protein>
<evidence type="ECO:0000313" key="1">
    <source>
        <dbReference type="EMBL" id="RNA36199.1"/>
    </source>
</evidence>
<evidence type="ECO:0000313" key="2">
    <source>
        <dbReference type="Proteomes" id="UP000276133"/>
    </source>
</evidence>
<dbReference type="EMBL" id="REGN01001215">
    <property type="protein sequence ID" value="RNA36199.1"/>
    <property type="molecule type" value="Genomic_DNA"/>
</dbReference>
<sequence length="63" mass="7449">MNRPFKSLLNYLNLSFIHFCKKIVRAVGSEVKQPTQKLIPFECLQVIEKHLKLHNATYHLIEK</sequence>
<comment type="caution">
    <text evidence="1">The sequence shown here is derived from an EMBL/GenBank/DDBJ whole genome shotgun (WGS) entry which is preliminary data.</text>
</comment>
<name>A0A3M7SKE4_BRAPC</name>